<dbReference type="GO" id="GO:0034472">
    <property type="term" value="P:snRNA 3'-end processing"/>
    <property type="evidence" value="ECO:0007669"/>
    <property type="project" value="InterPro"/>
</dbReference>
<evidence type="ECO:0000259" key="6">
    <source>
        <dbReference type="Pfam" id="PF25756"/>
    </source>
</evidence>
<dbReference type="STRING" id="104452.A0A0L7KT01"/>
<dbReference type="GO" id="GO:0032039">
    <property type="term" value="C:integrator complex"/>
    <property type="evidence" value="ECO:0007669"/>
    <property type="project" value="TreeGrafter"/>
</dbReference>
<evidence type="ECO:0000313" key="8">
    <source>
        <dbReference type="Proteomes" id="UP000037510"/>
    </source>
</evidence>
<dbReference type="GO" id="GO:0005694">
    <property type="term" value="C:chromosome"/>
    <property type="evidence" value="ECO:0007669"/>
    <property type="project" value="UniProtKB-SubCell"/>
</dbReference>
<dbReference type="Proteomes" id="UP000037510">
    <property type="component" value="Unassembled WGS sequence"/>
</dbReference>
<dbReference type="PANTHER" id="PTHR13350:SF1">
    <property type="entry name" value="INTEGRATOR COMPLEX SUBUNIT 8"/>
    <property type="match status" value="1"/>
</dbReference>
<dbReference type="EMBL" id="JTDY01006242">
    <property type="protein sequence ID" value="KOB66176.1"/>
    <property type="molecule type" value="Genomic_DNA"/>
</dbReference>
<evidence type="ECO:0000256" key="5">
    <source>
        <dbReference type="ARBA" id="ARBA00023242"/>
    </source>
</evidence>
<dbReference type="PANTHER" id="PTHR13350">
    <property type="entry name" value="INTEGRATOR COMPLEX SUBUNIT 8"/>
    <property type="match status" value="1"/>
</dbReference>
<reference evidence="7 8" key="1">
    <citation type="journal article" date="2015" name="Genome Biol. Evol.">
        <title>The genome of winter moth (Operophtera brumata) provides a genomic perspective on sexual dimorphism and phenology.</title>
        <authorList>
            <person name="Derks M.F."/>
            <person name="Smit S."/>
            <person name="Salis L."/>
            <person name="Schijlen E."/>
            <person name="Bossers A."/>
            <person name="Mateman C."/>
            <person name="Pijl A.S."/>
            <person name="de Ridder D."/>
            <person name="Groenen M.A."/>
            <person name="Visser M.E."/>
            <person name="Megens H.J."/>
        </authorList>
    </citation>
    <scope>NUCLEOTIDE SEQUENCE [LARGE SCALE GENOMIC DNA]</scope>
    <source>
        <strain evidence="7">WM2013NL</strain>
        <tissue evidence="7">Head and thorax</tissue>
    </source>
</reference>
<evidence type="ECO:0000256" key="2">
    <source>
        <dbReference type="ARBA" id="ARBA00004286"/>
    </source>
</evidence>
<keyword evidence="8" id="KW-1185">Reference proteome</keyword>
<dbReference type="AlphaFoldDB" id="A0A0L7KT01"/>
<evidence type="ECO:0000256" key="1">
    <source>
        <dbReference type="ARBA" id="ARBA00004123"/>
    </source>
</evidence>
<dbReference type="Pfam" id="PF25756">
    <property type="entry name" value="TPR_INTS8"/>
    <property type="match status" value="1"/>
</dbReference>
<organism evidence="7 8">
    <name type="scientific">Operophtera brumata</name>
    <name type="common">Winter moth</name>
    <name type="synonym">Phalaena brumata</name>
    <dbReference type="NCBI Taxonomy" id="104452"/>
    <lineage>
        <taxon>Eukaryota</taxon>
        <taxon>Metazoa</taxon>
        <taxon>Ecdysozoa</taxon>
        <taxon>Arthropoda</taxon>
        <taxon>Hexapoda</taxon>
        <taxon>Insecta</taxon>
        <taxon>Pterygota</taxon>
        <taxon>Neoptera</taxon>
        <taxon>Endopterygota</taxon>
        <taxon>Lepidoptera</taxon>
        <taxon>Glossata</taxon>
        <taxon>Ditrysia</taxon>
        <taxon>Geometroidea</taxon>
        <taxon>Geometridae</taxon>
        <taxon>Larentiinae</taxon>
        <taxon>Operophtera</taxon>
    </lineage>
</organism>
<evidence type="ECO:0000256" key="3">
    <source>
        <dbReference type="ARBA" id="ARBA00007147"/>
    </source>
</evidence>
<dbReference type="InterPro" id="IPR057980">
    <property type="entry name" value="TPR_INTS8"/>
</dbReference>
<proteinExistence type="inferred from homology"/>
<protein>
    <recommendedName>
        <fullName evidence="6">INTS8 TPR repeats domain-containing protein</fullName>
    </recommendedName>
</protein>
<keyword evidence="5" id="KW-0539">Nucleus</keyword>
<gene>
    <name evidence="7" type="ORF">OBRU01_20384</name>
</gene>
<comment type="similarity">
    <text evidence="3">Belongs to the Integrator subunit 8 family.</text>
</comment>
<evidence type="ECO:0000313" key="7">
    <source>
        <dbReference type="EMBL" id="KOB66176.1"/>
    </source>
</evidence>
<name>A0A0L7KT01_OPEBR</name>
<comment type="caution">
    <text evidence="7">The sequence shown here is derived from an EMBL/GenBank/DDBJ whole genome shotgun (WGS) entry which is preliminary data.</text>
</comment>
<feature type="domain" description="INTS8 TPR repeats" evidence="6">
    <location>
        <begin position="472"/>
        <end position="615"/>
    </location>
</feature>
<evidence type="ECO:0000256" key="4">
    <source>
        <dbReference type="ARBA" id="ARBA00022454"/>
    </source>
</evidence>
<dbReference type="InterPro" id="IPR038751">
    <property type="entry name" value="INTS8"/>
</dbReference>
<keyword evidence="4" id="KW-0158">Chromosome</keyword>
<accession>A0A0L7KT01</accession>
<comment type="subcellular location">
    <subcellularLocation>
        <location evidence="2">Chromosome</location>
    </subcellularLocation>
    <subcellularLocation>
        <location evidence="1">Nucleus</location>
    </subcellularLocation>
</comment>
<sequence length="616" mass="69811">MDVDLLRPGTVPISPDTILWFEFLLDPDLLKKHLVKDNPEPSACELIEEFLSVDIKNTNSKLTSERVVDIDAPPTPPMSGTPAPVHYTKKQLALKILALKEVPPELLRQPQVQFALILYHRLCEANRVYSLKFLEDMLSYHEPTPSTGRKDPRKIQIPVMDTFVHLSEDSDDMNHNWNIDDTVINQYELAMQIHFDLCYNYFFYGQHEPAKLNILGCRENSNLLEREVSIFGYGLKKQMPWGEFYYASMTNEDILGYIRALNLGFKLLNEEPSLLQKLQESIANHYAGIIAVLQADNLKREIPMIHRQVAELDIQGSATSGAFTVARDLLNRVSALNAVRYALEGGIPSTQQDFLNKFKTVGIKFFDLLFWALAPVLTSKLSEADWDNLRMFFLHLATSQSRLPIDRIDEYLRKHIGESALKIRKKLITDEQQQVIMNDPINMDDESMDIPRELLTDDWEITEFDHNPVPELEIGRLKKRLIGASTADDVRMCLVKLATTAPTLPLWKLSPSWKPAGGLGGAFISLPRGFLQDFGFIVSGAARARAESGCARAALSLLSVLEGEARNQLAGGNDPNLFRLCRLLSWEVLLLQVNVMLSEWPHHRLNLKALANKCRA</sequence>
<feature type="non-terminal residue" evidence="7">
    <location>
        <position position="616"/>
    </location>
</feature>